<sequence length="85" mass="9647">MLTQEIRVYILHVPWNAMIGGYIQAKRFKDALAITKIKPDGVTMVYYLSACSQIGALDLGIWFHRYIKKHNLPIAKPVNLCLSEG</sequence>
<name>A0AA38WKP0_9ASTR</name>
<dbReference type="Proteomes" id="UP001172457">
    <property type="component" value="Chromosome 3"/>
</dbReference>
<comment type="caution">
    <text evidence="1">The sequence shown here is derived from an EMBL/GenBank/DDBJ whole genome shotgun (WGS) entry which is preliminary data.</text>
</comment>
<organism evidence="1 2">
    <name type="scientific">Centaurea solstitialis</name>
    <name type="common">yellow star-thistle</name>
    <dbReference type="NCBI Taxonomy" id="347529"/>
    <lineage>
        <taxon>Eukaryota</taxon>
        <taxon>Viridiplantae</taxon>
        <taxon>Streptophyta</taxon>
        <taxon>Embryophyta</taxon>
        <taxon>Tracheophyta</taxon>
        <taxon>Spermatophyta</taxon>
        <taxon>Magnoliopsida</taxon>
        <taxon>eudicotyledons</taxon>
        <taxon>Gunneridae</taxon>
        <taxon>Pentapetalae</taxon>
        <taxon>asterids</taxon>
        <taxon>campanulids</taxon>
        <taxon>Asterales</taxon>
        <taxon>Asteraceae</taxon>
        <taxon>Carduoideae</taxon>
        <taxon>Cardueae</taxon>
        <taxon>Centaureinae</taxon>
        <taxon>Centaurea</taxon>
    </lineage>
</organism>
<dbReference type="PANTHER" id="PTHR47928:SF30">
    <property type="entry name" value="OS10G0400250 PROTEIN"/>
    <property type="match status" value="1"/>
</dbReference>
<reference evidence="1" key="1">
    <citation type="submission" date="2023-03" db="EMBL/GenBank/DDBJ databases">
        <title>Chromosome-scale reference genome and RAD-based genetic map of yellow starthistle (Centaurea solstitialis) reveal putative structural variation and QTLs associated with invader traits.</title>
        <authorList>
            <person name="Reatini B."/>
            <person name="Cang F.A."/>
            <person name="Jiang Q."/>
            <person name="Mckibben M.T.W."/>
            <person name="Barker M.S."/>
            <person name="Rieseberg L.H."/>
            <person name="Dlugosch K.M."/>
        </authorList>
    </citation>
    <scope>NUCLEOTIDE SEQUENCE</scope>
    <source>
        <strain evidence="1">CAN-66</strain>
        <tissue evidence="1">Leaf</tissue>
    </source>
</reference>
<evidence type="ECO:0000313" key="1">
    <source>
        <dbReference type="EMBL" id="KAJ9555860.1"/>
    </source>
</evidence>
<evidence type="ECO:0000313" key="2">
    <source>
        <dbReference type="Proteomes" id="UP001172457"/>
    </source>
</evidence>
<dbReference type="InterPro" id="IPR011990">
    <property type="entry name" value="TPR-like_helical_dom_sf"/>
</dbReference>
<dbReference type="EMBL" id="JARYMX010000003">
    <property type="protein sequence ID" value="KAJ9555860.1"/>
    <property type="molecule type" value="Genomic_DNA"/>
</dbReference>
<dbReference type="InterPro" id="IPR050421">
    <property type="entry name" value="PPR"/>
</dbReference>
<accession>A0AA38WKP0</accession>
<gene>
    <name evidence="1" type="ORF">OSB04_010474</name>
</gene>
<keyword evidence="2" id="KW-1185">Reference proteome</keyword>
<proteinExistence type="predicted"/>
<dbReference type="AlphaFoldDB" id="A0AA38WKP0"/>
<protein>
    <submittedName>
        <fullName evidence="1">Uncharacterized protein</fullName>
    </submittedName>
</protein>
<dbReference type="PANTHER" id="PTHR47928">
    <property type="entry name" value="REPEAT-CONTAINING PROTEIN, PUTATIVE-RELATED"/>
    <property type="match status" value="1"/>
</dbReference>
<dbReference type="Gene3D" id="1.25.40.10">
    <property type="entry name" value="Tetratricopeptide repeat domain"/>
    <property type="match status" value="1"/>
</dbReference>